<organism evidence="1 2">
    <name type="scientific">Galerina marginata (strain CBS 339.88)</name>
    <dbReference type="NCBI Taxonomy" id="685588"/>
    <lineage>
        <taxon>Eukaryota</taxon>
        <taxon>Fungi</taxon>
        <taxon>Dikarya</taxon>
        <taxon>Basidiomycota</taxon>
        <taxon>Agaricomycotina</taxon>
        <taxon>Agaricomycetes</taxon>
        <taxon>Agaricomycetidae</taxon>
        <taxon>Agaricales</taxon>
        <taxon>Agaricineae</taxon>
        <taxon>Strophariaceae</taxon>
        <taxon>Galerina</taxon>
    </lineage>
</organism>
<dbReference type="SUPFAM" id="SSF52058">
    <property type="entry name" value="L domain-like"/>
    <property type="match status" value="1"/>
</dbReference>
<dbReference type="HOGENOM" id="CLU_043832_0_0_1"/>
<name>A0A067TXH0_GALM3</name>
<dbReference type="EMBL" id="KL142368">
    <property type="protein sequence ID" value="KDR84689.1"/>
    <property type="molecule type" value="Genomic_DNA"/>
</dbReference>
<dbReference type="Proteomes" id="UP000027222">
    <property type="component" value="Unassembled WGS sequence"/>
</dbReference>
<gene>
    <name evidence="1" type="ORF">GALMADRAFT_151471</name>
</gene>
<dbReference type="InterPro" id="IPR036047">
    <property type="entry name" value="F-box-like_dom_sf"/>
</dbReference>
<sequence length="465" mass="53945">MGGLRRCTIQDIPTECLSKVFVYTLPADALSHKQPDVTIAPMVLCQVCAYWRALSLTQSELWKRLYHTMRMSITFNERTNQKLLRIKDMEFLRWWKRNIHQSTTMLRLEVKFDPRLQVTRGSGSTNQDLNIDDDQRAFIIQLLSSAQYLDMTKGMSTALRLYVSSWRLDETDLDTFILRDESGLRIFAGDILFHLNIVPFKATHPIRRIFLDSLSIYKADIRGLCWSNITHVALVSMPISVPGWLALIREFLSLQYGRFYIENYEEDFKFKQPPFTELLHLRQLIISCRFTGLDEYLLRNLHLPVLTSLRLETTMTARQLQATLTSTPSLKELHLGMAVPKGPITEKRSVFQEDMEALTASIPALQRLLLCLDSGEILDFETWLGRLLRSEWIHLGRNNIKEIEFTLDRAPTNKRQEVLEILQKQSLDGVDLILTPAKLSVWNQRFDIPAGGVDKFFEDLMFKEV</sequence>
<proteinExistence type="predicted"/>
<dbReference type="OrthoDB" id="2269034at2759"/>
<protein>
    <submittedName>
        <fullName evidence="1">Uncharacterized protein</fullName>
    </submittedName>
</protein>
<dbReference type="AlphaFoldDB" id="A0A067TXH0"/>
<evidence type="ECO:0000313" key="1">
    <source>
        <dbReference type="EMBL" id="KDR84689.1"/>
    </source>
</evidence>
<reference evidence="2" key="1">
    <citation type="journal article" date="2014" name="Proc. Natl. Acad. Sci. U.S.A.">
        <title>Extensive sampling of basidiomycete genomes demonstrates inadequacy of the white-rot/brown-rot paradigm for wood decay fungi.</title>
        <authorList>
            <person name="Riley R."/>
            <person name="Salamov A.A."/>
            <person name="Brown D.W."/>
            <person name="Nagy L.G."/>
            <person name="Floudas D."/>
            <person name="Held B.W."/>
            <person name="Levasseur A."/>
            <person name="Lombard V."/>
            <person name="Morin E."/>
            <person name="Otillar R."/>
            <person name="Lindquist E.A."/>
            <person name="Sun H."/>
            <person name="LaButti K.M."/>
            <person name="Schmutz J."/>
            <person name="Jabbour D."/>
            <person name="Luo H."/>
            <person name="Baker S.E."/>
            <person name="Pisabarro A.G."/>
            <person name="Walton J.D."/>
            <person name="Blanchette R.A."/>
            <person name="Henrissat B."/>
            <person name="Martin F."/>
            <person name="Cullen D."/>
            <person name="Hibbett D.S."/>
            <person name="Grigoriev I.V."/>
        </authorList>
    </citation>
    <scope>NUCLEOTIDE SEQUENCE [LARGE SCALE GENOMIC DNA]</scope>
    <source>
        <strain evidence="2">CBS 339.88</strain>
    </source>
</reference>
<keyword evidence="2" id="KW-1185">Reference proteome</keyword>
<accession>A0A067TXH0</accession>
<evidence type="ECO:0000313" key="2">
    <source>
        <dbReference type="Proteomes" id="UP000027222"/>
    </source>
</evidence>
<dbReference type="SUPFAM" id="SSF81383">
    <property type="entry name" value="F-box domain"/>
    <property type="match status" value="1"/>
</dbReference>